<feature type="compositionally biased region" description="Basic residues" evidence="1">
    <location>
        <begin position="280"/>
        <end position="290"/>
    </location>
</feature>
<dbReference type="EMBL" id="FN647682">
    <property type="protein sequence ID" value="CBN76489.2"/>
    <property type="molecule type" value="Genomic_DNA"/>
</dbReference>
<dbReference type="OMA" id="LEMSTHH"/>
<dbReference type="EMBL" id="FN649726">
    <property type="protein sequence ID" value="CBN76489.2"/>
    <property type="molecule type" value="Genomic_DNA"/>
</dbReference>
<evidence type="ECO:0000313" key="2">
    <source>
        <dbReference type="EMBL" id="CBN76489.2"/>
    </source>
</evidence>
<keyword evidence="3" id="KW-1185">Reference proteome</keyword>
<protein>
    <submittedName>
        <fullName evidence="2">Uncharacterized protein</fullName>
    </submittedName>
</protein>
<gene>
    <name evidence="2" type="ORF">Esi_0000_0084</name>
</gene>
<feature type="region of interest" description="Disordered" evidence="1">
    <location>
        <begin position="1"/>
        <end position="21"/>
    </location>
</feature>
<evidence type="ECO:0000256" key="1">
    <source>
        <dbReference type="SAM" id="MobiDB-lite"/>
    </source>
</evidence>
<proteinExistence type="predicted"/>
<evidence type="ECO:0000313" key="3">
    <source>
        <dbReference type="Proteomes" id="UP000002630"/>
    </source>
</evidence>
<dbReference type="Proteomes" id="UP000002630">
    <property type="component" value="Linkage Group LG01"/>
</dbReference>
<feature type="compositionally biased region" description="Gly residues" evidence="1">
    <location>
        <begin position="429"/>
        <end position="441"/>
    </location>
</feature>
<feature type="region of interest" description="Disordered" evidence="1">
    <location>
        <begin position="280"/>
        <end position="308"/>
    </location>
</feature>
<sequence length="460" mass="49746">MSADDLASLPPTAPGGGDFGVALNNRTDTIDESTIGGPSRLKLKVRPAPPQYPYADTYFTFEVYVVDQHESLQRGEDLPLKVTLSHYVSATAAAPGVLVMDPVAPKISNGAGKCSIRMKITDDKTTMERRRFRIKVEAVGRADIEAALTDKLTVIRNRLEILENPGNPVPDQWYKDEGGRENCVELQVHLLGPSGEEVKSRRVPLRLVLMYDNMHRVQNQEILKLSPDSKLVIDEHGKATLRVRIEEAFRIKVEPDVQEQPLSMDISSVVSKPITVLSKRINKPGTRAKRSPGGGAGSKRGAAADPGYVASISRADQSSLERRVNFSELISPSTGPVDTTNVSLYEALKSVIEWTGQVVNGLQAVQWQLLGYESKPDGQPDHERPLYSMSNPNPVVNSIVRRYATDTMANLHVLLKRIEAGNFDDPVPGAGGAGGGGGAAGPQGHSPNPGPPVPGLNGWP</sequence>
<dbReference type="InParanoid" id="D8LAY0"/>
<feature type="non-terminal residue" evidence="2">
    <location>
        <position position="460"/>
    </location>
</feature>
<name>D8LAY0_ECTSI</name>
<feature type="region of interest" description="Disordered" evidence="1">
    <location>
        <begin position="426"/>
        <end position="460"/>
    </location>
</feature>
<accession>D8LAY0</accession>
<dbReference type="eggNOG" id="ENOG502QPK2">
    <property type="taxonomic scope" value="Eukaryota"/>
</dbReference>
<reference evidence="2 3" key="1">
    <citation type="journal article" date="2010" name="Nature">
        <title>The Ectocarpus genome and the independent evolution of multicellularity in brown algae.</title>
        <authorList>
            <person name="Cock J.M."/>
            <person name="Sterck L."/>
            <person name="Rouze P."/>
            <person name="Scornet D."/>
            <person name="Allen A.E."/>
            <person name="Amoutzias G."/>
            <person name="Anthouard V."/>
            <person name="Artiguenave F."/>
            <person name="Aury J.M."/>
            <person name="Badger J.H."/>
            <person name="Beszteri B."/>
            <person name="Billiau K."/>
            <person name="Bonnet E."/>
            <person name="Bothwell J.H."/>
            <person name="Bowler C."/>
            <person name="Boyen C."/>
            <person name="Brownlee C."/>
            <person name="Carrano C.J."/>
            <person name="Charrier B."/>
            <person name="Cho G.Y."/>
            <person name="Coelho S.M."/>
            <person name="Collen J."/>
            <person name="Corre E."/>
            <person name="Da Silva C."/>
            <person name="Delage L."/>
            <person name="Delaroque N."/>
            <person name="Dittami S.M."/>
            <person name="Doulbeau S."/>
            <person name="Elias M."/>
            <person name="Farnham G."/>
            <person name="Gachon C.M."/>
            <person name="Gschloessl B."/>
            <person name="Heesch S."/>
            <person name="Jabbari K."/>
            <person name="Jubin C."/>
            <person name="Kawai H."/>
            <person name="Kimura K."/>
            <person name="Kloareg B."/>
            <person name="Kupper F.C."/>
            <person name="Lang D."/>
            <person name="Le Bail A."/>
            <person name="Leblanc C."/>
            <person name="Lerouge P."/>
            <person name="Lohr M."/>
            <person name="Lopez P.J."/>
            <person name="Martens C."/>
            <person name="Maumus F."/>
            <person name="Michel G."/>
            <person name="Miranda-Saavedra D."/>
            <person name="Morales J."/>
            <person name="Moreau H."/>
            <person name="Motomura T."/>
            <person name="Nagasato C."/>
            <person name="Napoli C.A."/>
            <person name="Nelson D.R."/>
            <person name="Nyvall-Collen P."/>
            <person name="Peters A.F."/>
            <person name="Pommier C."/>
            <person name="Potin P."/>
            <person name="Poulain J."/>
            <person name="Quesneville H."/>
            <person name="Read B."/>
            <person name="Rensing S.A."/>
            <person name="Ritter A."/>
            <person name="Rousvoal S."/>
            <person name="Samanta M."/>
            <person name="Samson G."/>
            <person name="Schroeder D.C."/>
            <person name="Segurens B."/>
            <person name="Strittmatter M."/>
            <person name="Tonon T."/>
            <person name="Tregear J.W."/>
            <person name="Valentin K."/>
            <person name="von Dassow P."/>
            <person name="Yamagishi T."/>
            <person name="Van de Peer Y."/>
            <person name="Wincker P."/>
        </authorList>
    </citation>
    <scope>NUCLEOTIDE SEQUENCE [LARGE SCALE GENOMIC DNA]</scope>
    <source>
        <strain evidence="3">Ec32 / CCAP1310/4</strain>
    </source>
</reference>
<organism evidence="2 3">
    <name type="scientific">Ectocarpus siliculosus</name>
    <name type="common">Brown alga</name>
    <name type="synonym">Conferva siliculosa</name>
    <dbReference type="NCBI Taxonomy" id="2880"/>
    <lineage>
        <taxon>Eukaryota</taxon>
        <taxon>Sar</taxon>
        <taxon>Stramenopiles</taxon>
        <taxon>Ochrophyta</taxon>
        <taxon>PX clade</taxon>
        <taxon>Phaeophyceae</taxon>
        <taxon>Ectocarpales</taxon>
        <taxon>Ectocarpaceae</taxon>
        <taxon>Ectocarpus</taxon>
    </lineage>
</organism>
<dbReference type="AlphaFoldDB" id="D8LAY0"/>
<dbReference type="OrthoDB" id="69973at2759"/>